<sequence>MTRTIFNVTSRRCRFVVLLFIPFVVVAVVVIAATVVAHVPGVVEVMREQRVVQIEARQEGRLAQDAHLGYLRDLSHLGHLRDLGYLGHLWKQSESGEREPREHLLLMIHVWLDVSWEYDVQGILEVLGQLVVVSSRRRVCDYKLRNNFLSEVYKSIREPYKITPSKTDDNDFLVKNLELSKASILMHTAIKFKNDNDSITMYILTLKGALKPGIVEHYLNGRQI</sequence>
<evidence type="ECO:0000256" key="1">
    <source>
        <dbReference type="SAM" id="Phobius"/>
    </source>
</evidence>
<evidence type="ECO:0000313" key="3">
    <source>
        <dbReference type="Proteomes" id="UP000324832"/>
    </source>
</evidence>
<dbReference type="AlphaFoldDB" id="A0A5E4PYM9"/>
<dbReference type="EMBL" id="FZQP02000981">
    <property type="protein sequence ID" value="VVC91130.1"/>
    <property type="molecule type" value="Genomic_DNA"/>
</dbReference>
<evidence type="ECO:0000313" key="2">
    <source>
        <dbReference type="EMBL" id="VVC91130.1"/>
    </source>
</evidence>
<organism evidence="2 3">
    <name type="scientific">Leptidea sinapis</name>
    <dbReference type="NCBI Taxonomy" id="189913"/>
    <lineage>
        <taxon>Eukaryota</taxon>
        <taxon>Metazoa</taxon>
        <taxon>Ecdysozoa</taxon>
        <taxon>Arthropoda</taxon>
        <taxon>Hexapoda</taxon>
        <taxon>Insecta</taxon>
        <taxon>Pterygota</taxon>
        <taxon>Neoptera</taxon>
        <taxon>Endopterygota</taxon>
        <taxon>Lepidoptera</taxon>
        <taxon>Glossata</taxon>
        <taxon>Ditrysia</taxon>
        <taxon>Papilionoidea</taxon>
        <taxon>Pieridae</taxon>
        <taxon>Dismorphiinae</taxon>
        <taxon>Leptidea</taxon>
    </lineage>
</organism>
<gene>
    <name evidence="2" type="ORF">LSINAPIS_LOCUS3881</name>
</gene>
<keyword evidence="1" id="KW-0812">Transmembrane</keyword>
<keyword evidence="3" id="KW-1185">Reference proteome</keyword>
<keyword evidence="1" id="KW-1133">Transmembrane helix</keyword>
<accession>A0A5E4PYM9</accession>
<proteinExistence type="predicted"/>
<reference evidence="2 3" key="1">
    <citation type="submission" date="2017-07" db="EMBL/GenBank/DDBJ databases">
        <authorList>
            <person name="Talla V."/>
            <person name="Backstrom N."/>
        </authorList>
    </citation>
    <scope>NUCLEOTIDE SEQUENCE [LARGE SCALE GENOMIC DNA]</scope>
</reference>
<keyword evidence="1" id="KW-0472">Membrane</keyword>
<dbReference type="Proteomes" id="UP000324832">
    <property type="component" value="Unassembled WGS sequence"/>
</dbReference>
<protein>
    <submittedName>
        <fullName evidence="2">Uncharacterized protein</fullName>
    </submittedName>
</protein>
<feature type="transmembrane region" description="Helical" evidence="1">
    <location>
        <begin position="15"/>
        <end position="39"/>
    </location>
</feature>
<name>A0A5E4PYM9_9NEOP</name>